<name>A0ABX8FVQ4_9ACTN</name>
<reference evidence="2" key="1">
    <citation type="submission" date="2021-05" db="EMBL/GenBank/DDBJ databases">
        <title>Direct Submission.</title>
        <authorList>
            <person name="Li K."/>
            <person name="Gao J."/>
        </authorList>
    </citation>
    <scope>NUCLEOTIDE SEQUENCE [LARGE SCALE GENOMIC DNA]</scope>
    <source>
        <strain evidence="2">MG62</strain>
    </source>
</reference>
<evidence type="ECO:0000313" key="1">
    <source>
        <dbReference type="EMBL" id="QWB25077.1"/>
    </source>
</evidence>
<organism evidence="1 2">
    <name type="scientific">Streptomyces koelreuteriae</name>
    <dbReference type="NCBI Taxonomy" id="2838015"/>
    <lineage>
        <taxon>Bacteria</taxon>
        <taxon>Bacillati</taxon>
        <taxon>Actinomycetota</taxon>
        <taxon>Actinomycetes</taxon>
        <taxon>Kitasatosporales</taxon>
        <taxon>Streptomycetaceae</taxon>
        <taxon>Streptomyces</taxon>
    </lineage>
</organism>
<dbReference type="RefSeq" id="WP_215120907.1">
    <property type="nucleotide sequence ID" value="NZ_CP075896.1"/>
</dbReference>
<dbReference type="EMBL" id="CP075896">
    <property type="protein sequence ID" value="QWB25077.1"/>
    <property type="molecule type" value="Genomic_DNA"/>
</dbReference>
<protein>
    <submittedName>
        <fullName evidence="1">Uncharacterized protein</fullName>
    </submittedName>
</protein>
<dbReference type="Proteomes" id="UP000679629">
    <property type="component" value="Chromosome"/>
</dbReference>
<accession>A0ABX8FVQ4</accession>
<proteinExistence type="predicted"/>
<sequence length="48" mass="5743">MSGLAYRDDPRCVEVEHRIGPVDPEPPFDERLMDVWRYQRRREAADGR</sequence>
<gene>
    <name evidence="1" type="ORF">KJK29_22265</name>
</gene>
<evidence type="ECO:0000313" key="2">
    <source>
        <dbReference type="Proteomes" id="UP000679629"/>
    </source>
</evidence>
<keyword evidence="2" id="KW-1185">Reference proteome</keyword>